<feature type="transmembrane region" description="Helical" evidence="6">
    <location>
        <begin position="12"/>
        <end position="36"/>
    </location>
</feature>
<feature type="transmembrane region" description="Helical" evidence="6">
    <location>
        <begin position="255"/>
        <end position="277"/>
    </location>
</feature>
<evidence type="ECO:0000313" key="9">
    <source>
        <dbReference type="Proteomes" id="UP000325440"/>
    </source>
</evidence>
<dbReference type="Gene3D" id="1.20.1250.20">
    <property type="entry name" value="MFS general substrate transporter like domains"/>
    <property type="match status" value="1"/>
</dbReference>
<dbReference type="InterPro" id="IPR005828">
    <property type="entry name" value="MFS_sugar_transport-like"/>
</dbReference>
<keyword evidence="2 6" id="KW-0812">Transmembrane</keyword>
<dbReference type="Proteomes" id="UP000325440">
    <property type="component" value="Unassembled WGS sequence"/>
</dbReference>
<feature type="region of interest" description="Disordered" evidence="5">
    <location>
        <begin position="220"/>
        <end position="243"/>
    </location>
</feature>
<comment type="subcellular location">
    <subcellularLocation>
        <location evidence="1">Membrane</location>
        <topology evidence="1">Multi-pass membrane protein</topology>
    </subcellularLocation>
</comment>
<dbReference type="SUPFAM" id="SSF103473">
    <property type="entry name" value="MFS general substrate transporter"/>
    <property type="match status" value="1"/>
</dbReference>
<dbReference type="GO" id="GO:0016020">
    <property type="term" value="C:membrane"/>
    <property type="evidence" value="ECO:0007669"/>
    <property type="project" value="UniProtKB-SubCell"/>
</dbReference>
<dbReference type="AlphaFoldDB" id="A0A5E4MUX4"/>
<evidence type="ECO:0000256" key="3">
    <source>
        <dbReference type="ARBA" id="ARBA00022989"/>
    </source>
</evidence>
<feature type="domain" description="Major facilitator superfamily (MFS) profile" evidence="7">
    <location>
        <begin position="15"/>
        <end position="446"/>
    </location>
</feature>
<organism evidence="8 9">
    <name type="scientific">Cinara cedri</name>
    <dbReference type="NCBI Taxonomy" id="506608"/>
    <lineage>
        <taxon>Eukaryota</taxon>
        <taxon>Metazoa</taxon>
        <taxon>Ecdysozoa</taxon>
        <taxon>Arthropoda</taxon>
        <taxon>Hexapoda</taxon>
        <taxon>Insecta</taxon>
        <taxon>Pterygota</taxon>
        <taxon>Neoptera</taxon>
        <taxon>Paraneoptera</taxon>
        <taxon>Hemiptera</taxon>
        <taxon>Sternorrhyncha</taxon>
        <taxon>Aphidomorpha</taxon>
        <taxon>Aphidoidea</taxon>
        <taxon>Aphididae</taxon>
        <taxon>Lachninae</taxon>
        <taxon>Cinara</taxon>
    </lineage>
</organism>
<dbReference type="OrthoDB" id="6612291at2759"/>
<keyword evidence="4 6" id="KW-0472">Membrane</keyword>
<feature type="transmembrane region" description="Helical" evidence="6">
    <location>
        <begin position="84"/>
        <end position="102"/>
    </location>
</feature>
<keyword evidence="8" id="KW-0762">Sugar transport</keyword>
<feature type="transmembrane region" description="Helical" evidence="6">
    <location>
        <begin position="391"/>
        <end position="411"/>
    </location>
</feature>
<dbReference type="PANTHER" id="PTHR48021:SF1">
    <property type="entry name" value="GH07001P-RELATED"/>
    <property type="match status" value="1"/>
</dbReference>
<sequence>MKNSKVYHRLKYIFVLLIVSYNDFFVGCLMVFSSILFSQLRDPSSPIKLNANEASWIASIPSLISPLGLLIIGILTDKIGRRKAFQISFIPIIVSFLILAYSNTYETILIGRTVGGLIFGSDSCKFVYASEICTPDRRQLLYSVMFMFVGFGMMTESIFAMFLHWQTVSLILAVMSATGVVALFAVPESPTWLRAHGRVQEAERAEQWLGLESGASVTTVDSDELSNNHTGATANRQDASPSSPTCWSLYTRRSVWLPMLIMLAFFACQEGSGLYVILSYSADVLRDFKVQWNDTMVNAFIALSRVMGSVMFTLMYNVKRRTLAITSFSGMTVSLIVIFAYGKIFPNTDRPFGDLVLTAAFVIYMFFTLIGAVPLPWTLTSEVFPSDVSGTMNGVVQTISFIMMFAVTKLYPSMVMHLGVENVWLIFTIVAILGVLFSIFIMPETKGVPLKDILAKFESPKKITQNV</sequence>
<evidence type="ECO:0000313" key="8">
    <source>
        <dbReference type="EMBL" id="VVC36029.1"/>
    </source>
</evidence>
<keyword evidence="8" id="KW-0813">Transport</keyword>
<evidence type="ECO:0000256" key="6">
    <source>
        <dbReference type="SAM" id="Phobius"/>
    </source>
</evidence>
<dbReference type="EMBL" id="CABPRJ010001430">
    <property type="protein sequence ID" value="VVC36029.1"/>
    <property type="molecule type" value="Genomic_DNA"/>
</dbReference>
<dbReference type="Pfam" id="PF00083">
    <property type="entry name" value="Sugar_tr"/>
    <property type="match status" value="1"/>
</dbReference>
<feature type="transmembrane region" description="Helical" evidence="6">
    <location>
        <begin position="168"/>
        <end position="186"/>
    </location>
</feature>
<reference evidence="8 9" key="1">
    <citation type="submission" date="2019-08" db="EMBL/GenBank/DDBJ databases">
        <authorList>
            <person name="Alioto T."/>
            <person name="Alioto T."/>
            <person name="Gomez Garrido J."/>
        </authorList>
    </citation>
    <scope>NUCLEOTIDE SEQUENCE [LARGE SCALE GENOMIC DNA]</scope>
</reference>
<feature type="transmembrane region" description="Helical" evidence="6">
    <location>
        <begin position="56"/>
        <end position="75"/>
    </location>
</feature>
<feature type="transmembrane region" description="Helical" evidence="6">
    <location>
        <begin position="423"/>
        <end position="442"/>
    </location>
</feature>
<protein>
    <submittedName>
        <fullName evidence="8">Major facilitator superfamily domain,Major facilitator, sugar transporter-like</fullName>
    </submittedName>
</protein>
<name>A0A5E4MUX4_9HEMI</name>
<gene>
    <name evidence="8" type="ORF">CINCED_3A002937</name>
</gene>
<evidence type="ECO:0000256" key="4">
    <source>
        <dbReference type="ARBA" id="ARBA00023136"/>
    </source>
</evidence>
<dbReference type="PROSITE" id="PS50850">
    <property type="entry name" value="MFS"/>
    <property type="match status" value="1"/>
</dbReference>
<dbReference type="InterPro" id="IPR050549">
    <property type="entry name" value="MFS_Trehalose_Transporter"/>
</dbReference>
<proteinExistence type="predicted"/>
<feature type="transmembrane region" description="Helical" evidence="6">
    <location>
        <begin position="140"/>
        <end position="162"/>
    </location>
</feature>
<dbReference type="InterPro" id="IPR036259">
    <property type="entry name" value="MFS_trans_sf"/>
</dbReference>
<accession>A0A5E4MUX4</accession>
<feature type="transmembrane region" description="Helical" evidence="6">
    <location>
        <begin position="323"/>
        <end position="344"/>
    </location>
</feature>
<evidence type="ECO:0000259" key="7">
    <source>
        <dbReference type="PROSITE" id="PS50850"/>
    </source>
</evidence>
<dbReference type="GO" id="GO:0022857">
    <property type="term" value="F:transmembrane transporter activity"/>
    <property type="evidence" value="ECO:0007669"/>
    <property type="project" value="InterPro"/>
</dbReference>
<keyword evidence="9" id="KW-1185">Reference proteome</keyword>
<keyword evidence="3 6" id="KW-1133">Transmembrane helix</keyword>
<evidence type="ECO:0000256" key="2">
    <source>
        <dbReference type="ARBA" id="ARBA00022692"/>
    </source>
</evidence>
<feature type="transmembrane region" description="Helical" evidence="6">
    <location>
        <begin position="356"/>
        <end position="379"/>
    </location>
</feature>
<evidence type="ECO:0000256" key="5">
    <source>
        <dbReference type="SAM" id="MobiDB-lite"/>
    </source>
</evidence>
<dbReference type="PANTHER" id="PTHR48021">
    <property type="match status" value="1"/>
</dbReference>
<dbReference type="InterPro" id="IPR020846">
    <property type="entry name" value="MFS_dom"/>
</dbReference>
<feature type="transmembrane region" description="Helical" evidence="6">
    <location>
        <begin position="297"/>
        <end position="316"/>
    </location>
</feature>
<evidence type="ECO:0000256" key="1">
    <source>
        <dbReference type="ARBA" id="ARBA00004141"/>
    </source>
</evidence>